<dbReference type="OrthoDB" id="3256523at2759"/>
<organism evidence="2 3">
    <name type="scientific">Thelephora terrestris</name>
    <dbReference type="NCBI Taxonomy" id="56493"/>
    <lineage>
        <taxon>Eukaryota</taxon>
        <taxon>Fungi</taxon>
        <taxon>Dikarya</taxon>
        <taxon>Basidiomycota</taxon>
        <taxon>Agaricomycotina</taxon>
        <taxon>Agaricomycetes</taxon>
        <taxon>Thelephorales</taxon>
        <taxon>Thelephoraceae</taxon>
        <taxon>Thelephora</taxon>
    </lineage>
</organism>
<name>A0A9P6H9Z8_9AGAM</name>
<sequence>MIRENNQARAVNEVVNTLNPSITGRPKAAQLRVINGISTPTSSTITTAARKNVSFTPVHGFSGQPGNSPIRWGGGGLHPHLEHDLENDPTPGEREMPGVAVPPPPRH</sequence>
<dbReference type="AlphaFoldDB" id="A0A9P6H9Z8"/>
<evidence type="ECO:0000313" key="3">
    <source>
        <dbReference type="Proteomes" id="UP000736335"/>
    </source>
</evidence>
<feature type="region of interest" description="Disordered" evidence="1">
    <location>
        <begin position="56"/>
        <end position="107"/>
    </location>
</feature>
<gene>
    <name evidence="2" type="ORF">BJ322DRAFT_271741</name>
</gene>
<keyword evidence="3" id="KW-1185">Reference proteome</keyword>
<protein>
    <submittedName>
        <fullName evidence="2">Uncharacterized protein</fullName>
    </submittedName>
</protein>
<evidence type="ECO:0000256" key="1">
    <source>
        <dbReference type="SAM" id="MobiDB-lite"/>
    </source>
</evidence>
<reference evidence="2" key="1">
    <citation type="journal article" date="2020" name="Nat. Commun.">
        <title>Large-scale genome sequencing of mycorrhizal fungi provides insights into the early evolution of symbiotic traits.</title>
        <authorList>
            <person name="Miyauchi S."/>
            <person name="Kiss E."/>
            <person name="Kuo A."/>
            <person name="Drula E."/>
            <person name="Kohler A."/>
            <person name="Sanchez-Garcia M."/>
            <person name="Morin E."/>
            <person name="Andreopoulos B."/>
            <person name="Barry K.W."/>
            <person name="Bonito G."/>
            <person name="Buee M."/>
            <person name="Carver A."/>
            <person name="Chen C."/>
            <person name="Cichocki N."/>
            <person name="Clum A."/>
            <person name="Culley D."/>
            <person name="Crous P.W."/>
            <person name="Fauchery L."/>
            <person name="Girlanda M."/>
            <person name="Hayes R.D."/>
            <person name="Keri Z."/>
            <person name="LaButti K."/>
            <person name="Lipzen A."/>
            <person name="Lombard V."/>
            <person name="Magnuson J."/>
            <person name="Maillard F."/>
            <person name="Murat C."/>
            <person name="Nolan M."/>
            <person name="Ohm R.A."/>
            <person name="Pangilinan J."/>
            <person name="Pereira M.F."/>
            <person name="Perotto S."/>
            <person name="Peter M."/>
            <person name="Pfister S."/>
            <person name="Riley R."/>
            <person name="Sitrit Y."/>
            <person name="Stielow J.B."/>
            <person name="Szollosi G."/>
            <person name="Zifcakova L."/>
            <person name="Stursova M."/>
            <person name="Spatafora J.W."/>
            <person name="Tedersoo L."/>
            <person name="Vaario L.M."/>
            <person name="Yamada A."/>
            <person name="Yan M."/>
            <person name="Wang P."/>
            <person name="Xu J."/>
            <person name="Bruns T."/>
            <person name="Baldrian P."/>
            <person name="Vilgalys R."/>
            <person name="Dunand C."/>
            <person name="Henrissat B."/>
            <person name="Grigoriev I.V."/>
            <person name="Hibbett D."/>
            <person name="Nagy L.G."/>
            <person name="Martin F.M."/>
        </authorList>
    </citation>
    <scope>NUCLEOTIDE SEQUENCE</scope>
    <source>
        <strain evidence="2">UH-Tt-Lm1</strain>
    </source>
</reference>
<dbReference type="Proteomes" id="UP000736335">
    <property type="component" value="Unassembled WGS sequence"/>
</dbReference>
<proteinExistence type="predicted"/>
<dbReference type="EMBL" id="WIUZ02000014">
    <property type="protein sequence ID" value="KAF9781355.1"/>
    <property type="molecule type" value="Genomic_DNA"/>
</dbReference>
<accession>A0A9P6H9Z8</accession>
<reference evidence="2" key="2">
    <citation type="submission" date="2020-11" db="EMBL/GenBank/DDBJ databases">
        <authorList>
            <consortium name="DOE Joint Genome Institute"/>
            <person name="Kuo A."/>
            <person name="Miyauchi S."/>
            <person name="Kiss E."/>
            <person name="Drula E."/>
            <person name="Kohler A."/>
            <person name="Sanchez-Garcia M."/>
            <person name="Andreopoulos B."/>
            <person name="Barry K.W."/>
            <person name="Bonito G."/>
            <person name="Buee M."/>
            <person name="Carver A."/>
            <person name="Chen C."/>
            <person name="Cichocki N."/>
            <person name="Clum A."/>
            <person name="Culley D."/>
            <person name="Crous P.W."/>
            <person name="Fauchery L."/>
            <person name="Girlanda M."/>
            <person name="Hayes R."/>
            <person name="Keri Z."/>
            <person name="Labutti K."/>
            <person name="Lipzen A."/>
            <person name="Lombard V."/>
            <person name="Magnuson J."/>
            <person name="Maillard F."/>
            <person name="Morin E."/>
            <person name="Murat C."/>
            <person name="Nolan M."/>
            <person name="Ohm R."/>
            <person name="Pangilinan J."/>
            <person name="Pereira M."/>
            <person name="Perotto S."/>
            <person name="Peter M."/>
            <person name="Riley R."/>
            <person name="Sitrit Y."/>
            <person name="Stielow B."/>
            <person name="Szollosi G."/>
            <person name="Zifcakova L."/>
            <person name="Stursova M."/>
            <person name="Spatafora J.W."/>
            <person name="Tedersoo L."/>
            <person name="Vaario L.-M."/>
            <person name="Yamada A."/>
            <person name="Yan M."/>
            <person name="Wang P."/>
            <person name="Xu J."/>
            <person name="Bruns T."/>
            <person name="Baldrian P."/>
            <person name="Vilgalys R."/>
            <person name="Henrissat B."/>
            <person name="Grigoriev I.V."/>
            <person name="Hibbett D."/>
            <person name="Nagy L.G."/>
            <person name="Martin F.M."/>
        </authorList>
    </citation>
    <scope>NUCLEOTIDE SEQUENCE</scope>
    <source>
        <strain evidence="2">UH-Tt-Lm1</strain>
    </source>
</reference>
<feature type="compositionally biased region" description="Basic and acidic residues" evidence="1">
    <location>
        <begin position="79"/>
        <end position="96"/>
    </location>
</feature>
<evidence type="ECO:0000313" key="2">
    <source>
        <dbReference type="EMBL" id="KAF9781355.1"/>
    </source>
</evidence>
<comment type="caution">
    <text evidence="2">The sequence shown here is derived from an EMBL/GenBank/DDBJ whole genome shotgun (WGS) entry which is preliminary data.</text>
</comment>